<feature type="transmembrane region" description="Helical" evidence="1">
    <location>
        <begin position="59"/>
        <end position="80"/>
    </location>
</feature>
<keyword evidence="1" id="KW-0812">Transmembrane</keyword>
<gene>
    <name evidence="2" type="ORF">B0A55_06332</name>
</gene>
<reference evidence="2 3" key="1">
    <citation type="submission" date="2017-03" db="EMBL/GenBank/DDBJ databases">
        <title>Genomes of endolithic fungi from Antarctica.</title>
        <authorList>
            <person name="Coleine C."/>
            <person name="Masonjones S."/>
            <person name="Stajich J.E."/>
        </authorList>
    </citation>
    <scope>NUCLEOTIDE SEQUENCE [LARGE SCALE GENOMIC DNA]</scope>
    <source>
        <strain evidence="2 3">CCFEE 5184</strain>
    </source>
</reference>
<keyword evidence="1" id="KW-0472">Membrane</keyword>
<keyword evidence="3" id="KW-1185">Reference proteome</keyword>
<evidence type="ECO:0000256" key="1">
    <source>
        <dbReference type="SAM" id="Phobius"/>
    </source>
</evidence>
<evidence type="ECO:0000313" key="2">
    <source>
        <dbReference type="EMBL" id="TKA71882.1"/>
    </source>
</evidence>
<dbReference type="STRING" id="329884.A0A4U0X5Y0"/>
<proteinExistence type="predicted"/>
<feature type="transmembrane region" description="Helical" evidence="1">
    <location>
        <begin position="27"/>
        <end position="47"/>
    </location>
</feature>
<comment type="caution">
    <text evidence="2">The sequence shown here is derived from an EMBL/GenBank/DDBJ whole genome shotgun (WGS) entry which is preliminary data.</text>
</comment>
<dbReference type="EMBL" id="NAJQ01000332">
    <property type="protein sequence ID" value="TKA71882.1"/>
    <property type="molecule type" value="Genomic_DNA"/>
</dbReference>
<dbReference type="AlphaFoldDB" id="A0A4U0X5Y0"/>
<evidence type="ECO:0000313" key="3">
    <source>
        <dbReference type="Proteomes" id="UP000309340"/>
    </source>
</evidence>
<dbReference type="Proteomes" id="UP000309340">
    <property type="component" value="Unassembled WGS sequence"/>
</dbReference>
<dbReference type="OrthoDB" id="268400at2759"/>
<sequence length="100" mass="11087">MHSFGFTAVSNIAVTFAVDCYQVYAGEALVIVFVIRNVIALVCSFYTNGWIGKDGLQSVTGTMAGLQWALLLVAVPMYLFSRQILSFTNTYGPMKRVHRE</sequence>
<protein>
    <submittedName>
        <fullName evidence="2">Uncharacterized protein</fullName>
    </submittedName>
</protein>
<keyword evidence="1" id="KW-1133">Transmembrane helix</keyword>
<organism evidence="2 3">
    <name type="scientific">Friedmanniomyces simplex</name>
    <dbReference type="NCBI Taxonomy" id="329884"/>
    <lineage>
        <taxon>Eukaryota</taxon>
        <taxon>Fungi</taxon>
        <taxon>Dikarya</taxon>
        <taxon>Ascomycota</taxon>
        <taxon>Pezizomycotina</taxon>
        <taxon>Dothideomycetes</taxon>
        <taxon>Dothideomycetidae</taxon>
        <taxon>Mycosphaerellales</taxon>
        <taxon>Teratosphaeriaceae</taxon>
        <taxon>Friedmanniomyces</taxon>
    </lineage>
</organism>
<accession>A0A4U0X5Y0</accession>
<name>A0A4U0X5Y0_9PEZI</name>